<dbReference type="Proteomes" id="UP000038802">
    <property type="component" value="Unassembled WGS sequence"/>
</dbReference>
<organism evidence="2 3">
    <name type="scientific">Mycobacterium tuberculosis</name>
    <dbReference type="NCBI Taxonomy" id="1773"/>
    <lineage>
        <taxon>Bacteria</taxon>
        <taxon>Bacillati</taxon>
        <taxon>Actinomycetota</taxon>
        <taxon>Actinomycetes</taxon>
        <taxon>Mycobacteriales</taxon>
        <taxon>Mycobacteriaceae</taxon>
        <taxon>Mycobacterium</taxon>
        <taxon>Mycobacterium tuberculosis complex</taxon>
    </lineage>
</organism>
<feature type="region of interest" description="Disordered" evidence="1">
    <location>
        <begin position="1"/>
        <end position="26"/>
    </location>
</feature>
<dbReference type="AlphaFoldDB" id="A0A0U0QNF4"/>
<feature type="region of interest" description="Disordered" evidence="1">
    <location>
        <begin position="47"/>
        <end position="87"/>
    </location>
</feature>
<name>A0A0U0QNF4_MYCTX</name>
<protein>
    <submittedName>
        <fullName evidence="2">Uncharacterized protein</fullName>
    </submittedName>
</protein>
<evidence type="ECO:0000313" key="3">
    <source>
        <dbReference type="Proteomes" id="UP000038802"/>
    </source>
</evidence>
<dbReference type="EMBL" id="CSAE01000047">
    <property type="protein sequence ID" value="COV17291.1"/>
    <property type="molecule type" value="Genomic_DNA"/>
</dbReference>
<accession>A0A0U0QNF4</accession>
<feature type="compositionally biased region" description="Low complexity" evidence="1">
    <location>
        <begin position="49"/>
        <end position="59"/>
    </location>
</feature>
<proteinExistence type="predicted"/>
<sequence length="87" mass="8586">MGLRTCASAETSVSGSGAAMPSRNDSVPMMCDTTALTSQPGSGLVACQSVSSSPSSSASRECQTANSPASTSDLSSVVRGRPGVVTK</sequence>
<gene>
    <name evidence="2" type="ORF">ERS007703_00724</name>
</gene>
<evidence type="ECO:0000256" key="1">
    <source>
        <dbReference type="SAM" id="MobiDB-lite"/>
    </source>
</evidence>
<feature type="compositionally biased region" description="Polar residues" evidence="1">
    <location>
        <begin position="60"/>
        <end position="75"/>
    </location>
</feature>
<reference evidence="3" key="1">
    <citation type="submission" date="2015-03" db="EMBL/GenBank/DDBJ databases">
        <authorList>
            <consortium name="Pathogen Informatics"/>
        </authorList>
    </citation>
    <scope>NUCLEOTIDE SEQUENCE [LARGE SCALE GENOMIC DNA]</scope>
    <source>
        <strain evidence="3">K00500041</strain>
    </source>
</reference>
<evidence type="ECO:0000313" key="2">
    <source>
        <dbReference type="EMBL" id="COV17291.1"/>
    </source>
</evidence>